<keyword evidence="1" id="KW-0812">Transmembrane</keyword>
<name>A0A1I2S845_9BACL</name>
<feature type="transmembrane region" description="Helical" evidence="1">
    <location>
        <begin position="167"/>
        <end position="188"/>
    </location>
</feature>
<keyword evidence="1" id="KW-0472">Membrane</keyword>
<dbReference type="Proteomes" id="UP000198752">
    <property type="component" value="Unassembled WGS sequence"/>
</dbReference>
<dbReference type="RefSeq" id="WP_093672285.1">
    <property type="nucleotide sequence ID" value="NZ_FOOY01000011.1"/>
</dbReference>
<protein>
    <submittedName>
        <fullName evidence="2">Uncharacterized membrane-anchored protein</fullName>
    </submittedName>
</protein>
<dbReference type="OrthoDB" id="1655249at2"/>
<accession>A0A1I2S845</accession>
<dbReference type="PANTHER" id="PTHR41307:SF1">
    <property type="entry name" value="MEMBRANE PROTEIN"/>
    <property type="match status" value="1"/>
</dbReference>
<dbReference type="SUPFAM" id="SSF158560">
    <property type="entry name" value="BH3980-like"/>
    <property type="match status" value="1"/>
</dbReference>
<evidence type="ECO:0000313" key="3">
    <source>
        <dbReference type="Proteomes" id="UP000198752"/>
    </source>
</evidence>
<reference evidence="3" key="1">
    <citation type="submission" date="2016-10" db="EMBL/GenBank/DDBJ databases">
        <authorList>
            <person name="Varghese N."/>
            <person name="Submissions S."/>
        </authorList>
    </citation>
    <scope>NUCLEOTIDE SEQUENCE [LARGE SCALE GENOMIC DNA]</scope>
    <source>
        <strain evidence="3">ATCC 700379</strain>
    </source>
</reference>
<sequence length="226" mass="25862">MISLKQLVSNNNEKRKLLTKENENYYDDMLVYIRLKSKASEQESEEILMELLDHLIEGQKDGKTAAHIFGNDPKGYADELISELPKETFRTRLPFFSMLAGTFITWYLLGRGIFFLIAGFFTALETNVYLGTVLIETLYWLTFAFFIIWFILHLIERSLFNKKSTLLKTMIIGGIVGALGSGIGFALMHFLPNFGPSFPFGWLPSLASGAILWLISFWAKKKFTIF</sequence>
<dbReference type="AlphaFoldDB" id="A0A1I2S845"/>
<keyword evidence="3" id="KW-1185">Reference proteome</keyword>
<dbReference type="Gene3D" id="1.10.1900.10">
    <property type="entry name" value="c-terminal domain of poly(a) binding protein"/>
    <property type="match status" value="1"/>
</dbReference>
<proteinExistence type="predicted"/>
<organism evidence="2 3">
    <name type="scientific">Sporolactobacillus nakayamae</name>
    <dbReference type="NCBI Taxonomy" id="269670"/>
    <lineage>
        <taxon>Bacteria</taxon>
        <taxon>Bacillati</taxon>
        <taxon>Bacillota</taxon>
        <taxon>Bacilli</taxon>
        <taxon>Bacillales</taxon>
        <taxon>Sporolactobacillaceae</taxon>
        <taxon>Sporolactobacillus</taxon>
    </lineage>
</organism>
<dbReference type="STRING" id="269670.SAMN02982927_01872"/>
<evidence type="ECO:0000256" key="1">
    <source>
        <dbReference type="SAM" id="Phobius"/>
    </source>
</evidence>
<feature type="transmembrane region" description="Helical" evidence="1">
    <location>
        <begin position="138"/>
        <end position="155"/>
    </location>
</feature>
<keyword evidence="1" id="KW-1133">Transmembrane helix</keyword>
<dbReference type="EMBL" id="FOOY01000011">
    <property type="protein sequence ID" value="SFG48930.1"/>
    <property type="molecule type" value="Genomic_DNA"/>
</dbReference>
<feature type="transmembrane region" description="Helical" evidence="1">
    <location>
        <begin position="95"/>
        <end position="118"/>
    </location>
</feature>
<dbReference type="Pfam" id="PF06570">
    <property type="entry name" value="DUF1129"/>
    <property type="match status" value="1"/>
</dbReference>
<gene>
    <name evidence="2" type="ORF">SAMN02982927_01872</name>
</gene>
<evidence type="ECO:0000313" key="2">
    <source>
        <dbReference type="EMBL" id="SFG48930.1"/>
    </source>
</evidence>
<dbReference type="PANTHER" id="PTHR41307">
    <property type="entry name" value="MEMBRANE PROTEIN-RELATED"/>
    <property type="match status" value="1"/>
</dbReference>
<feature type="transmembrane region" description="Helical" evidence="1">
    <location>
        <begin position="200"/>
        <end position="219"/>
    </location>
</feature>
<dbReference type="InterPro" id="IPR009214">
    <property type="entry name" value="DUF1129"/>
</dbReference>